<dbReference type="SUPFAM" id="SSF51905">
    <property type="entry name" value="FAD/NAD(P)-binding domain"/>
    <property type="match status" value="1"/>
</dbReference>
<evidence type="ECO:0000256" key="11">
    <source>
        <dbReference type="ARBA" id="ARBA00023284"/>
    </source>
</evidence>
<evidence type="ECO:0000256" key="13">
    <source>
        <dbReference type="PIRSR" id="PIRSR000350-2"/>
    </source>
</evidence>
<dbReference type="NCBIfam" id="TIGR01350">
    <property type="entry name" value="lipoamide_DH"/>
    <property type="match status" value="1"/>
</dbReference>
<organism evidence="19 20">
    <name type="scientific">Actinomadura viridis</name>
    <dbReference type="NCBI Taxonomy" id="58110"/>
    <lineage>
        <taxon>Bacteria</taxon>
        <taxon>Bacillati</taxon>
        <taxon>Actinomycetota</taxon>
        <taxon>Actinomycetes</taxon>
        <taxon>Streptosporangiales</taxon>
        <taxon>Thermomonosporaceae</taxon>
        <taxon>Actinomadura</taxon>
    </lineage>
</organism>
<evidence type="ECO:0000259" key="18">
    <source>
        <dbReference type="Pfam" id="PF07992"/>
    </source>
</evidence>
<comment type="caution">
    <text evidence="19">The sequence shown here is derived from an EMBL/GenBank/DDBJ whole genome shotgun (WGS) entry which is preliminary data.</text>
</comment>
<feature type="binding site" evidence="14">
    <location>
        <position position="51"/>
    </location>
    <ligand>
        <name>FAD</name>
        <dbReference type="ChEBI" id="CHEBI:57692"/>
    </ligand>
</feature>
<comment type="catalytic activity">
    <reaction evidence="12 16">
        <text>N(6)-[(R)-dihydrolipoyl]-L-lysyl-[protein] + NAD(+) = N(6)-[(R)-lipoyl]-L-lysyl-[protein] + NADH + H(+)</text>
        <dbReference type="Rhea" id="RHEA:15045"/>
        <dbReference type="Rhea" id="RHEA-COMP:10474"/>
        <dbReference type="Rhea" id="RHEA-COMP:10475"/>
        <dbReference type="ChEBI" id="CHEBI:15378"/>
        <dbReference type="ChEBI" id="CHEBI:57540"/>
        <dbReference type="ChEBI" id="CHEBI:57945"/>
        <dbReference type="ChEBI" id="CHEBI:83099"/>
        <dbReference type="ChEBI" id="CHEBI:83100"/>
        <dbReference type="EC" id="1.8.1.4"/>
    </reaction>
</comment>
<evidence type="ECO:0000256" key="15">
    <source>
        <dbReference type="PIRSR" id="PIRSR000350-4"/>
    </source>
</evidence>
<keyword evidence="20" id="KW-1185">Reference proteome</keyword>
<evidence type="ECO:0000256" key="8">
    <source>
        <dbReference type="ARBA" id="ARBA00023002"/>
    </source>
</evidence>
<feature type="domain" description="Pyridine nucleotide-disulphide oxidoreductase dimerisation" evidence="17">
    <location>
        <begin position="348"/>
        <end position="456"/>
    </location>
</feature>
<keyword evidence="8 16" id="KW-0560">Oxidoreductase</keyword>
<dbReference type="RefSeq" id="WP_197015764.1">
    <property type="nucleotide sequence ID" value="NZ_BAABES010000003.1"/>
</dbReference>
<feature type="binding site" evidence="14">
    <location>
        <position position="313"/>
    </location>
    <ligand>
        <name>FAD</name>
        <dbReference type="ChEBI" id="CHEBI:57692"/>
    </ligand>
</feature>
<feature type="binding site" evidence="14">
    <location>
        <position position="116"/>
    </location>
    <ligand>
        <name>FAD</name>
        <dbReference type="ChEBI" id="CHEBI:57692"/>
    </ligand>
</feature>
<evidence type="ECO:0000256" key="3">
    <source>
        <dbReference type="ARBA" id="ARBA00012608"/>
    </source>
</evidence>
<evidence type="ECO:0000313" key="19">
    <source>
        <dbReference type="EMBL" id="MBG6093746.1"/>
    </source>
</evidence>
<evidence type="ECO:0000256" key="7">
    <source>
        <dbReference type="ARBA" id="ARBA00022827"/>
    </source>
</evidence>
<comment type="cofactor">
    <cofactor evidence="14 16">
        <name>FAD</name>
        <dbReference type="ChEBI" id="CHEBI:57692"/>
    </cofactor>
    <text evidence="14 16">Binds 1 FAD per subunit.</text>
</comment>
<evidence type="ECO:0000256" key="6">
    <source>
        <dbReference type="ARBA" id="ARBA00022630"/>
    </source>
</evidence>
<dbReference type="InterPro" id="IPR004099">
    <property type="entry name" value="Pyr_nucl-diS_OxRdtase_dimer"/>
</dbReference>
<dbReference type="PIRSF" id="PIRSF000350">
    <property type="entry name" value="Mercury_reductase_MerA"/>
    <property type="match status" value="1"/>
</dbReference>
<evidence type="ECO:0000256" key="16">
    <source>
        <dbReference type="RuleBase" id="RU003692"/>
    </source>
</evidence>
<reference evidence="19" key="1">
    <citation type="submission" date="2020-11" db="EMBL/GenBank/DDBJ databases">
        <title>Sequencing the genomes of 1000 actinobacteria strains.</title>
        <authorList>
            <person name="Klenk H.-P."/>
        </authorList>
    </citation>
    <scope>NUCLEOTIDE SEQUENCE</scope>
    <source>
        <strain evidence="19">DSM 43175</strain>
    </source>
</reference>
<dbReference type="Proteomes" id="UP000614047">
    <property type="component" value="Unassembled WGS sequence"/>
</dbReference>
<dbReference type="AlphaFoldDB" id="A0A931DTT5"/>
<evidence type="ECO:0000256" key="5">
    <source>
        <dbReference type="ARBA" id="ARBA00022490"/>
    </source>
</evidence>
<feature type="binding site" evidence="14">
    <location>
        <position position="204"/>
    </location>
    <ligand>
        <name>NAD(+)</name>
        <dbReference type="ChEBI" id="CHEBI:57540"/>
    </ligand>
</feature>
<feature type="binding site" evidence="14">
    <location>
        <begin position="319"/>
        <end position="322"/>
    </location>
    <ligand>
        <name>FAD</name>
        <dbReference type="ChEBI" id="CHEBI:57692"/>
    </ligand>
</feature>
<protein>
    <recommendedName>
        <fullName evidence="4 16">Dihydrolipoyl dehydrogenase</fullName>
        <ecNumber evidence="3 16">1.8.1.4</ecNumber>
    </recommendedName>
</protein>
<dbReference type="EC" id="1.8.1.4" evidence="3 16"/>
<dbReference type="EMBL" id="JADOUA010000001">
    <property type="protein sequence ID" value="MBG6093746.1"/>
    <property type="molecule type" value="Genomic_DNA"/>
</dbReference>
<dbReference type="GO" id="GO:0050660">
    <property type="term" value="F:flavin adenine dinucleotide binding"/>
    <property type="evidence" value="ECO:0007669"/>
    <property type="project" value="InterPro"/>
</dbReference>
<evidence type="ECO:0000256" key="4">
    <source>
        <dbReference type="ARBA" id="ARBA00016961"/>
    </source>
</evidence>
<evidence type="ECO:0000256" key="2">
    <source>
        <dbReference type="ARBA" id="ARBA00007532"/>
    </source>
</evidence>
<dbReference type="InterPro" id="IPR012999">
    <property type="entry name" value="Pyr_OxRdtase_I_AS"/>
</dbReference>
<name>A0A931DTT5_9ACTN</name>
<comment type="subcellular location">
    <subcellularLocation>
        <location evidence="1">Cytoplasm</location>
    </subcellularLocation>
</comment>
<evidence type="ECO:0000256" key="12">
    <source>
        <dbReference type="ARBA" id="ARBA00049187"/>
    </source>
</evidence>
<keyword evidence="7 14" id="KW-0274">FAD</keyword>
<dbReference type="InterPro" id="IPR016156">
    <property type="entry name" value="FAD/NAD-linked_Rdtase_dimer_sf"/>
</dbReference>
<dbReference type="PRINTS" id="PR00368">
    <property type="entry name" value="FADPNR"/>
</dbReference>
<keyword evidence="9 14" id="KW-0520">NAD</keyword>
<dbReference type="InterPro" id="IPR006258">
    <property type="entry name" value="Lipoamide_DH"/>
</dbReference>
<evidence type="ECO:0000256" key="1">
    <source>
        <dbReference type="ARBA" id="ARBA00004496"/>
    </source>
</evidence>
<keyword evidence="14" id="KW-0547">Nucleotide-binding</keyword>
<dbReference type="Pfam" id="PF07992">
    <property type="entry name" value="Pyr_redox_2"/>
    <property type="match status" value="1"/>
</dbReference>
<gene>
    <name evidence="19" type="ORF">IW256_007859</name>
</gene>
<feature type="disulfide bond" description="Redox-active" evidence="15">
    <location>
        <begin position="42"/>
        <end position="47"/>
    </location>
</feature>
<dbReference type="InterPro" id="IPR036188">
    <property type="entry name" value="FAD/NAD-bd_sf"/>
</dbReference>
<dbReference type="InterPro" id="IPR023753">
    <property type="entry name" value="FAD/NAD-binding_dom"/>
</dbReference>
<keyword evidence="5" id="KW-0963">Cytoplasm</keyword>
<dbReference type="SUPFAM" id="SSF55424">
    <property type="entry name" value="FAD/NAD-linked reductases, dimerisation (C-terminal) domain"/>
    <property type="match status" value="1"/>
</dbReference>
<comment type="miscellaneous">
    <text evidence="16">The active site is a redox-active disulfide bond.</text>
</comment>
<keyword evidence="10" id="KW-1015">Disulfide bond</keyword>
<keyword evidence="6 16" id="KW-0285">Flavoprotein</keyword>
<sequence length="467" mass="50262">MSNHFDVVVLGAGPGGYVAAIRSAQLGLKTAIIEERYWGGVCLNVGCIPSKALLRNAELAHIFTHEAEKYGIKAEGPVSFDYGKAFQRSREVSEKLVKGVQFLMKKNKITSIDGRGTFTDPNTLQVATSGGGTETVTFDHCIIAAGAHTKLLPGTSLSERVVTYEEQILSSDLPESVVIAGAGAIGVEFAYVLHNYGVKVTIVEFLDRMVPNEDADVSKELAKRYRKLGVDVLTSTRVDAIDDSGDKVKVTVTGKDGEQRVLEADKVLQAIGFQPNVEGYGLEKTGVRLTDRGAIDIDGRCRTSVPHIYAIGDVTAKLMLAHAAEAMGIVAAETIADAETMELDYVMIPRATYCQPQVASFGWTEAQAREQGFEVKVAKFPYSANGKALGMGEGDGFVKVISDAKYGEILGAHMIGPEVTELLPELTLAQQWDLTVHEVSRNVHAHPTLGEAMKEAVHGLAGHMINM</sequence>
<evidence type="ECO:0000256" key="9">
    <source>
        <dbReference type="ARBA" id="ARBA00023027"/>
    </source>
</evidence>
<dbReference type="InterPro" id="IPR001100">
    <property type="entry name" value="Pyr_nuc-diS_OxRdtase"/>
</dbReference>
<dbReference type="PROSITE" id="PS00076">
    <property type="entry name" value="PYRIDINE_REDOX_1"/>
    <property type="match status" value="1"/>
</dbReference>
<feature type="binding site" evidence="14">
    <location>
        <begin position="181"/>
        <end position="188"/>
    </location>
    <ligand>
        <name>NAD(+)</name>
        <dbReference type="ChEBI" id="CHEBI:57540"/>
    </ligand>
</feature>
<dbReference type="PRINTS" id="PR00411">
    <property type="entry name" value="PNDRDTASEI"/>
</dbReference>
<dbReference type="Gene3D" id="3.50.50.60">
    <property type="entry name" value="FAD/NAD(P)-binding domain"/>
    <property type="match status" value="2"/>
</dbReference>
<dbReference type="GO" id="GO:0004148">
    <property type="term" value="F:dihydrolipoyl dehydrogenase (NADH) activity"/>
    <property type="evidence" value="ECO:0007669"/>
    <property type="project" value="UniProtKB-EC"/>
</dbReference>
<dbReference type="Gene3D" id="3.30.390.30">
    <property type="match status" value="1"/>
</dbReference>
<dbReference type="FunFam" id="3.30.390.30:FF:000001">
    <property type="entry name" value="Dihydrolipoyl dehydrogenase"/>
    <property type="match status" value="1"/>
</dbReference>
<accession>A0A931DTT5</accession>
<dbReference type="PANTHER" id="PTHR22912:SF217">
    <property type="entry name" value="DIHYDROLIPOYL DEHYDROGENASE"/>
    <property type="match status" value="1"/>
</dbReference>
<feature type="domain" description="FAD/NAD(P)-binding" evidence="18">
    <location>
        <begin position="5"/>
        <end position="328"/>
    </location>
</feature>
<dbReference type="PANTHER" id="PTHR22912">
    <property type="entry name" value="DISULFIDE OXIDOREDUCTASE"/>
    <property type="match status" value="1"/>
</dbReference>
<dbReference type="InterPro" id="IPR050151">
    <property type="entry name" value="Class-I_Pyr_Nuc-Dis_Oxidored"/>
</dbReference>
<evidence type="ECO:0000259" key="17">
    <source>
        <dbReference type="Pfam" id="PF02852"/>
    </source>
</evidence>
<dbReference type="GO" id="GO:0005737">
    <property type="term" value="C:cytoplasm"/>
    <property type="evidence" value="ECO:0007669"/>
    <property type="project" value="UniProtKB-SubCell"/>
</dbReference>
<proteinExistence type="inferred from homology"/>
<dbReference type="GO" id="GO:0006103">
    <property type="term" value="P:2-oxoglutarate metabolic process"/>
    <property type="evidence" value="ECO:0007669"/>
    <property type="project" value="TreeGrafter"/>
</dbReference>
<comment type="similarity">
    <text evidence="2 16">Belongs to the class-I pyridine nucleotide-disulfide oxidoreductase family.</text>
</comment>
<evidence type="ECO:0000256" key="14">
    <source>
        <dbReference type="PIRSR" id="PIRSR000350-3"/>
    </source>
</evidence>
<evidence type="ECO:0000256" key="10">
    <source>
        <dbReference type="ARBA" id="ARBA00023157"/>
    </source>
</evidence>
<keyword evidence="11 16" id="KW-0676">Redox-active center</keyword>
<evidence type="ECO:0000313" key="20">
    <source>
        <dbReference type="Proteomes" id="UP000614047"/>
    </source>
</evidence>
<feature type="binding site" evidence="14">
    <location>
        <position position="272"/>
    </location>
    <ligand>
        <name>NAD(+)</name>
        <dbReference type="ChEBI" id="CHEBI:57540"/>
    </ligand>
</feature>
<feature type="active site" description="Proton acceptor" evidence="13">
    <location>
        <position position="446"/>
    </location>
</feature>
<dbReference type="Pfam" id="PF02852">
    <property type="entry name" value="Pyr_redox_dim"/>
    <property type="match status" value="1"/>
</dbReference>